<dbReference type="Proteomes" id="UP000567179">
    <property type="component" value="Unassembled WGS sequence"/>
</dbReference>
<dbReference type="PANTHER" id="PTHR30502">
    <property type="entry name" value="2-KETO-3-DEOXY-L-RHAMNONATE ALDOLASE"/>
    <property type="match status" value="1"/>
</dbReference>
<evidence type="ECO:0000313" key="7">
    <source>
        <dbReference type="Proteomes" id="UP000567179"/>
    </source>
</evidence>
<dbReference type="OrthoDB" id="1621678at2759"/>
<dbReference type="EMBL" id="JAACJJ010000028">
    <property type="protein sequence ID" value="KAF5322171.1"/>
    <property type="molecule type" value="Genomic_DNA"/>
</dbReference>
<gene>
    <name evidence="6" type="ORF">D9619_001075</name>
</gene>
<dbReference type="InterPro" id="IPR040442">
    <property type="entry name" value="Pyrv_kinase-like_dom_sf"/>
</dbReference>
<comment type="similarity">
    <text evidence="1">Belongs to the HpcH/HpaI aldolase family.</text>
</comment>
<dbReference type="AlphaFoldDB" id="A0A8H5BFY2"/>
<evidence type="ECO:0000313" key="6">
    <source>
        <dbReference type="EMBL" id="KAF5322171.1"/>
    </source>
</evidence>
<protein>
    <recommendedName>
        <fullName evidence="5">HpcH/HpaI aldolase/citrate lyase domain-containing protein</fullName>
    </recommendedName>
</protein>
<dbReference type="PANTHER" id="PTHR30502:SF0">
    <property type="entry name" value="PHOSPHOENOLPYRUVATE CARBOXYLASE FAMILY PROTEIN"/>
    <property type="match status" value="1"/>
</dbReference>
<sequence length="322" mass="34666">MDRFTRFIPTFASGAPSLLVPSTDHGQTHSDNEGLLGLQRTLRDAQDPRRPVLGSWMMLPGAALARMTAQMGYDFVLVDCEHGNIDDGAMHAAVGAVAAEGASPVVRIPGPDNVYVKRALDSGAHGILCPSMSTAEEARKLVSFAKFPAPKKAVPTTEGGTETPSRHEGQRLSGTRGVGSPIAPAVFRQTLREYIRTANQNTLIAVQIETLEGLENCEDIARVDGIDMLFIGPNDLASAMGYPALEHESIPEVQAAVQRVLDAAKNAGKYAGMFCTASDQVRRRFEQGFDLMNLGGDIVALMEWNAVQLEALNDIRHGRSRS</sequence>
<dbReference type="Gene3D" id="3.20.20.60">
    <property type="entry name" value="Phosphoenolpyruvate-binding domains"/>
    <property type="match status" value="1"/>
</dbReference>
<evidence type="ECO:0000256" key="1">
    <source>
        <dbReference type="ARBA" id="ARBA00005568"/>
    </source>
</evidence>
<dbReference type="GO" id="GO:0016832">
    <property type="term" value="F:aldehyde-lyase activity"/>
    <property type="evidence" value="ECO:0007669"/>
    <property type="project" value="TreeGrafter"/>
</dbReference>
<dbReference type="InterPro" id="IPR005000">
    <property type="entry name" value="Aldolase/citrate-lyase_domain"/>
</dbReference>
<evidence type="ECO:0000256" key="4">
    <source>
        <dbReference type="SAM" id="MobiDB-lite"/>
    </source>
</evidence>
<keyword evidence="2" id="KW-0479">Metal-binding</keyword>
<dbReference type="SUPFAM" id="SSF51621">
    <property type="entry name" value="Phosphoenolpyruvate/pyruvate domain"/>
    <property type="match status" value="1"/>
</dbReference>
<keyword evidence="7" id="KW-1185">Reference proteome</keyword>
<dbReference type="InterPro" id="IPR015813">
    <property type="entry name" value="Pyrv/PenolPyrv_kinase-like_dom"/>
</dbReference>
<dbReference type="Pfam" id="PF03328">
    <property type="entry name" value="HpcH_HpaI"/>
    <property type="match status" value="1"/>
</dbReference>
<organism evidence="6 7">
    <name type="scientific">Psilocybe cf. subviscida</name>
    <dbReference type="NCBI Taxonomy" id="2480587"/>
    <lineage>
        <taxon>Eukaryota</taxon>
        <taxon>Fungi</taxon>
        <taxon>Dikarya</taxon>
        <taxon>Basidiomycota</taxon>
        <taxon>Agaricomycotina</taxon>
        <taxon>Agaricomycetes</taxon>
        <taxon>Agaricomycetidae</taxon>
        <taxon>Agaricales</taxon>
        <taxon>Agaricineae</taxon>
        <taxon>Strophariaceae</taxon>
        <taxon>Psilocybe</taxon>
    </lineage>
</organism>
<proteinExistence type="inferred from homology"/>
<reference evidence="6 7" key="1">
    <citation type="journal article" date="2020" name="ISME J.">
        <title>Uncovering the hidden diversity of litter-decomposition mechanisms in mushroom-forming fungi.</title>
        <authorList>
            <person name="Floudas D."/>
            <person name="Bentzer J."/>
            <person name="Ahren D."/>
            <person name="Johansson T."/>
            <person name="Persson P."/>
            <person name="Tunlid A."/>
        </authorList>
    </citation>
    <scope>NUCLEOTIDE SEQUENCE [LARGE SCALE GENOMIC DNA]</scope>
    <source>
        <strain evidence="6 7">CBS 101986</strain>
    </source>
</reference>
<dbReference type="GO" id="GO:0005737">
    <property type="term" value="C:cytoplasm"/>
    <property type="evidence" value="ECO:0007669"/>
    <property type="project" value="TreeGrafter"/>
</dbReference>
<dbReference type="InterPro" id="IPR050251">
    <property type="entry name" value="HpcH-HpaI_aldolase"/>
</dbReference>
<evidence type="ECO:0000259" key="5">
    <source>
        <dbReference type="Pfam" id="PF03328"/>
    </source>
</evidence>
<dbReference type="GO" id="GO:0046872">
    <property type="term" value="F:metal ion binding"/>
    <property type="evidence" value="ECO:0007669"/>
    <property type="project" value="UniProtKB-KW"/>
</dbReference>
<feature type="domain" description="HpcH/HpaI aldolase/citrate lyase" evidence="5">
    <location>
        <begin position="56"/>
        <end position="299"/>
    </location>
</feature>
<evidence type="ECO:0000256" key="2">
    <source>
        <dbReference type="ARBA" id="ARBA00022723"/>
    </source>
</evidence>
<comment type="caution">
    <text evidence="6">The sequence shown here is derived from an EMBL/GenBank/DDBJ whole genome shotgun (WGS) entry which is preliminary data.</text>
</comment>
<name>A0A8H5BFY2_9AGAR</name>
<evidence type="ECO:0000256" key="3">
    <source>
        <dbReference type="ARBA" id="ARBA00023239"/>
    </source>
</evidence>
<keyword evidence="3" id="KW-0456">Lyase</keyword>
<accession>A0A8H5BFY2</accession>
<feature type="region of interest" description="Disordered" evidence="4">
    <location>
        <begin position="151"/>
        <end position="175"/>
    </location>
</feature>